<evidence type="ECO:0000259" key="1">
    <source>
        <dbReference type="PROSITE" id="PS50883"/>
    </source>
</evidence>
<dbReference type="PANTHER" id="PTHR33121">
    <property type="entry name" value="CYCLIC DI-GMP PHOSPHODIESTERASE PDEF"/>
    <property type="match status" value="1"/>
</dbReference>
<keyword evidence="3" id="KW-1185">Reference proteome</keyword>
<evidence type="ECO:0000313" key="2">
    <source>
        <dbReference type="EMBL" id="AOV15984.1"/>
    </source>
</evidence>
<reference evidence="2 3" key="1">
    <citation type="submission" date="2016-09" db="EMBL/GenBank/DDBJ databases">
        <title>Acidihalobacter prosperus V6 (DSM14174).</title>
        <authorList>
            <person name="Khaleque H.N."/>
            <person name="Ramsay J.P."/>
            <person name="Murphy R.J.T."/>
            <person name="Kaksonen A.H."/>
            <person name="Boxall N.J."/>
            <person name="Watkin E.L.J."/>
        </authorList>
    </citation>
    <scope>NUCLEOTIDE SEQUENCE [LARGE SCALE GENOMIC DNA]</scope>
    <source>
        <strain evidence="2 3">V6</strain>
    </source>
</reference>
<gene>
    <name evidence="2" type="ORF">BJI67_01850</name>
</gene>
<dbReference type="SMART" id="SM00052">
    <property type="entry name" value="EAL"/>
    <property type="match status" value="1"/>
</dbReference>
<dbReference type="PROSITE" id="PS50883">
    <property type="entry name" value="EAL"/>
    <property type="match status" value="1"/>
</dbReference>
<dbReference type="GO" id="GO:0071111">
    <property type="term" value="F:cyclic-guanylate-specific phosphodiesterase activity"/>
    <property type="evidence" value="ECO:0007669"/>
    <property type="project" value="InterPro"/>
</dbReference>
<dbReference type="SUPFAM" id="SSF141868">
    <property type="entry name" value="EAL domain-like"/>
    <property type="match status" value="1"/>
</dbReference>
<sequence length="189" mass="20903">MLDQAFRQTRAWHEAGVPLKVAVNLSARQLWHSGVADRIVEVIERTGVDSRYVELEITESVMGQDPQHMESVVQSFHTAGYSIALDDFGTGYSSLSRLKSLPIDTLKIDRSFVDGVPGDNDDDAIVVATVQLAHSLGLRSLAEGIETQAQCDWLRAQGCRYGQGFLFSKPVTAEEIADLYFREALCRDA</sequence>
<dbReference type="Gene3D" id="3.20.20.450">
    <property type="entry name" value="EAL domain"/>
    <property type="match status" value="1"/>
</dbReference>
<dbReference type="InterPro" id="IPR001633">
    <property type="entry name" value="EAL_dom"/>
</dbReference>
<dbReference type="CDD" id="cd01948">
    <property type="entry name" value="EAL"/>
    <property type="match status" value="1"/>
</dbReference>
<dbReference type="InterPro" id="IPR050706">
    <property type="entry name" value="Cyclic-di-GMP_PDE-like"/>
</dbReference>
<protein>
    <recommendedName>
        <fullName evidence="1">EAL domain-containing protein</fullName>
    </recommendedName>
</protein>
<evidence type="ECO:0000313" key="3">
    <source>
        <dbReference type="Proteomes" id="UP000095342"/>
    </source>
</evidence>
<dbReference type="Proteomes" id="UP000095342">
    <property type="component" value="Chromosome"/>
</dbReference>
<organism evidence="2 3">
    <name type="scientific">Acidihalobacter aeolianus</name>
    <dbReference type="NCBI Taxonomy" id="2792603"/>
    <lineage>
        <taxon>Bacteria</taxon>
        <taxon>Pseudomonadati</taxon>
        <taxon>Pseudomonadota</taxon>
        <taxon>Gammaproteobacteria</taxon>
        <taxon>Chromatiales</taxon>
        <taxon>Ectothiorhodospiraceae</taxon>
        <taxon>Acidihalobacter</taxon>
    </lineage>
</organism>
<dbReference type="Pfam" id="PF00563">
    <property type="entry name" value="EAL"/>
    <property type="match status" value="1"/>
</dbReference>
<dbReference type="PANTHER" id="PTHR33121:SF70">
    <property type="entry name" value="SIGNALING PROTEIN YKOW"/>
    <property type="match status" value="1"/>
</dbReference>
<accession>A0A1D8K4W0</accession>
<proteinExistence type="predicted"/>
<feature type="domain" description="EAL" evidence="1">
    <location>
        <begin position="1"/>
        <end position="184"/>
    </location>
</feature>
<dbReference type="KEGG" id="aaeo:BJI67_01850"/>
<name>A0A1D8K4W0_9GAMM</name>
<dbReference type="InterPro" id="IPR035919">
    <property type="entry name" value="EAL_sf"/>
</dbReference>
<dbReference type="EMBL" id="CP017448">
    <property type="protein sequence ID" value="AOV15984.1"/>
    <property type="molecule type" value="Genomic_DNA"/>
</dbReference>
<dbReference type="AlphaFoldDB" id="A0A1D8K4W0"/>